<evidence type="ECO:0000256" key="14">
    <source>
        <dbReference type="SAM" id="Coils"/>
    </source>
</evidence>
<dbReference type="PANTHER" id="PTHR34264:SF3">
    <property type="entry name" value="ATP SYNTHASE SUBUNIT B, CHLOROPLASTIC"/>
    <property type="match status" value="1"/>
</dbReference>
<dbReference type="InterPro" id="IPR002146">
    <property type="entry name" value="ATP_synth_b/b'su_bac/chlpt"/>
</dbReference>
<evidence type="ECO:0000256" key="8">
    <source>
        <dbReference type="ARBA" id="ARBA00023310"/>
    </source>
</evidence>
<dbReference type="Proteomes" id="UP001196980">
    <property type="component" value="Unassembled WGS sequence"/>
</dbReference>
<evidence type="ECO:0000256" key="10">
    <source>
        <dbReference type="ARBA" id="ARBA00025614"/>
    </source>
</evidence>
<keyword evidence="17" id="KW-1185">Reference proteome</keyword>
<keyword evidence="7 12" id="KW-0472">Membrane</keyword>
<dbReference type="RefSeq" id="WP_218250904.1">
    <property type="nucleotide sequence ID" value="NZ_JABXWD010000016.1"/>
</dbReference>
<evidence type="ECO:0000256" key="4">
    <source>
        <dbReference type="ARBA" id="ARBA00022781"/>
    </source>
</evidence>
<keyword evidence="15" id="KW-0732">Signal</keyword>
<feature type="coiled-coil region" evidence="14">
    <location>
        <begin position="135"/>
        <end position="170"/>
    </location>
</feature>
<dbReference type="EMBL" id="JABXWD010000016">
    <property type="protein sequence ID" value="MBV6340286.1"/>
    <property type="molecule type" value="Genomic_DNA"/>
</dbReference>
<comment type="caution">
    <text evidence="16">The sequence shown here is derived from an EMBL/GenBank/DDBJ whole genome shotgun (WGS) entry which is preliminary data.</text>
</comment>
<comment type="function">
    <text evidence="9 12">F(1)F(0) ATP synthase produces ATP from ADP in the presence of a proton or sodium gradient. F-type ATPases consist of two structural domains, F(1) containing the extramembraneous catalytic core and F(0) containing the membrane proton channel, linked together by a central stalk and a peripheral stalk. During catalysis, ATP synthesis in the catalytic domain of F(1) is coupled via a rotary mechanism of the central stalk subunits to proton translocation.</text>
</comment>
<feature type="transmembrane region" description="Helical" evidence="12">
    <location>
        <begin position="48"/>
        <end position="65"/>
    </location>
</feature>
<comment type="subunit">
    <text evidence="12">F-type ATPases have 2 components, F(1) - the catalytic core - and F(0) - the membrane proton channel. F(1) has five subunits: alpha(3), beta(3), gamma(1), delta(1), epsilon(1). F(0) has three main subunits: a(1), b(2) and c(10-14). The alpha and beta chains form an alternating ring which encloses part of the gamma chain. F(1) is attached to F(0) by a central stalk formed by the gamma and epsilon chains, while a peripheral stalk is formed by the delta and b chains.</text>
</comment>
<dbReference type="PANTHER" id="PTHR34264">
    <property type="entry name" value="ATP SYNTHASE SUBUNIT B, CHLOROPLASTIC"/>
    <property type="match status" value="1"/>
</dbReference>
<gene>
    <name evidence="12" type="primary">atpF</name>
    <name evidence="16" type="ORF">HWQ67_01680</name>
</gene>
<dbReference type="HAMAP" id="MF_01398">
    <property type="entry name" value="ATP_synth_b_bprime"/>
    <property type="match status" value="1"/>
</dbReference>
<evidence type="ECO:0000256" key="9">
    <source>
        <dbReference type="ARBA" id="ARBA00025198"/>
    </source>
</evidence>
<evidence type="ECO:0000256" key="11">
    <source>
        <dbReference type="ARBA" id="ARBA00037847"/>
    </source>
</evidence>
<name>A0ABS6RUM3_9BACT</name>
<dbReference type="CDD" id="cd06503">
    <property type="entry name" value="ATP-synt_Fo_b"/>
    <property type="match status" value="1"/>
</dbReference>
<evidence type="ECO:0000256" key="7">
    <source>
        <dbReference type="ARBA" id="ARBA00023136"/>
    </source>
</evidence>
<evidence type="ECO:0000256" key="2">
    <source>
        <dbReference type="ARBA" id="ARBA00022547"/>
    </source>
</evidence>
<accession>A0ABS6RUM3</accession>
<keyword evidence="4 12" id="KW-0375">Hydrogen ion transport</keyword>
<evidence type="ECO:0000256" key="1">
    <source>
        <dbReference type="ARBA" id="ARBA00022448"/>
    </source>
</evidence>
<evidence type="ECO:0000313" key="17">
    <source>
        <dbReference type="Proteomes" id="UP001196980"/>
    </source>
</evidence>
<evidence type="ECO:0000256" key="5">
    <source>
        <dbReference type="ARBA" id="ARBA00022989"/>
    </source>
</evidence>
<comment type="subcellular location">
    <subcellularLocation>
        <location evidence="12">Cell membrane</location>
        <topology evidence="12">Single-pass membrane protein</topology>
    </subcellularLocation>
    <subcellularLocation>
        <location evidence="11">Endomembrane system</location>
        <topology evidence="11">Single-pass membrane protein</topology>
    </subcellularLocation>
</comment>
<keyword evidence="2 12" id="KW-0138">CF(0)</keyword>
<proteinExistence type="inferred from homology"/>
<keyword evidence="3 12" id="KW-0812">Transmembrane</keyword>
<keyword evidence="1 12" id="KW-0813">Transport</keyword>
<keyword evidence="5 12" id="KW-1133">Transmembrane helix</keyword>
<keyword evidence="6 12" id="KW-0406">Ion transport</keyword>
<evidence type="ECO:0000256" key="6">
    <source>
        <dbReference type="ARBA" id="ARBA00023065"/>
    </source>
</evidence>
<evidence type="ECO:0000256" key="12">
    <source>
        <dbReference type="HAMAP-Rule" id="MF_01398"/>
    </source>
</evidence>
<evidence type="ECO:0000313" key="16">
    <source>
        <dbReference type="EMBL" id="MBV6340286.1"/>
    </source>
</evidence>
<dbReference type="Pfam" id="PF00430">
    <property type="entry name" value="ATP-synt_B"/>
    <property type="match status" value="1"/>
</dbReference>
<comment type="similarity">
    <text evidence="12 13">Belongs to the ATPase B chain family.</text>
</comment>
<comment type="function">
    <text evidence="10">Component of the F(0) channel, it forms part of the peripheral stalk, linking F(1) to F(0). The b'-subunit is a diverged and duplicated form of b found in plants and photosynthetic bacteria.</text>
</comment>
<organism evidence="16 17">
    <name type="scientific">Candidatus Magnetobacterium casense</name>
    <dbReference type="NCBI Taxonomy" id="1455061"/>
    <lineage>
        <taxon>Bacteria</taxon>
        <taxon>Pseudomonadati</taxon>
        <taxon>Nitrospirota</taxon>
        <taxon>Thermodesulfovibrionia</taxon>
        <taxon>Thermodesulfovibrionales</taxon>
        <taxon>Candidatus Magnetobacteriaceae</taxon>
        <taxon>Candidatus Magnetobacterium</taxon>
    </lineage>
</organism>
<protein>
    <recommendedName>
        <fullName evidence="12">ATP synthase subunit b</fullName>
    </recommendedName>
    <alternativeName>
        <fullName evidence="12">ATP synthase F(0) sector subunit b</fullName>
    </alternativeName>
    <alternativeName>
        <fullName evidence="12">ATPase subunit I</fullName>
    </alternativeName>
    <alternativeName>
        <fullName evidence="12">F-type ATPase subunit b</fullName>
        <shortName evidence="12">F-ATPase subunit b</shortName>
    </alternativeName>
</protein>
<evidence type="ECO:0000256" key="15">
    <source>
        <dbReference type="SAM" id="SignalP"/>
    </source>
</evidence>
<keyword evidence="12" id="KW-1003">Cell membrane</keyword>
<evidence type="ECO:0000256" key="3">
    <source>
        <dbReference type="ARBA" id="ARBA00022692"/>
    </source>
</evidence>
<keyword evidence="8 12" id="KW-0066">ATP synthesis</keyword>
<feature type="signal peptide" evidence="15">
    <location>
        <begin position="1"/>
        <end position="24"/>
    </location>
</feature>
<reference evidence="16 17" key="1">
    <citation type="journal article" date="2020" name="J Geophys Res Biogeosci">
        <title>Magnetotaxis as an Adaptation to Enable Bacterial Shuttling of Microbial Sulfur and Sulfur Cycling Across Aquatic Oxic#Anoxic Interfaces.</title>
        <authorList>
            <person name="Li J."/>
            <person name="Liu P."/>
            <person name="Wang J."/>
            <person name="Roberts A.P."/>
            <person name="Pan Y."/>
        </authorList>
    </citation>
    <scope>NUCLEOTIDE SEQUENCE [LARGE SCALE GENOMIC DNA]</scope>
    <source>
        <strain evidence="16 17">MYR-1_YQ</strain>
    </source>
</reference>
<keyword evidence="14" id="KW-0175">Coiled coil</keyword>
<sequence>MNAKIKITLLFVVTIVAMCGLAYASESTGGAPAAEHGEGHGSSLMQWVWLVVNFAIFASVLFYFLRKPAAAFFRQRTEMIEASLNEAKEARSIAEKALKEIDENLRLKDDEIARIIKSARELGEAEKERLISSGKEFAEKLIELTENNIADELKRAREDLREMAVEQAVELAERRIREKMNDTAIQAGLIDNAIEKIGAKN</sequence>
<feature type="chain" id="PRO_5047448668" description="ATP synthase subunit b" evidence="15">
    <location>
        <begin position="25"/>
        <end position="201"/>
    </location>
</feature>
<evidence type="ECO:0000256" key="13">
    <source>
        <dbReference type="RuleBase" id="RU003848"/>
    </source>
</evidence>